<name>A0AAE3QNV3_9BACT</name>
<sequence>MSNKVKEHRVYVSTLAEYIERLKFWINEGWKLVEGSPLPQYQVVEGKLEKFYYFKVEQK</sequence>
<reference evidence="1" key="1">
    <citation type="submission" date="2023-05" db="EMBL/GenBank/DDBJ databases">
        <authorList>
            <person name="Zhang X."/>
        </authorList>
    </citation>
    <scope>NUCLEOTIDE SEQUENCE</scope>
    <source>
        <strain evidence="1">YF14B1</strain>
    </source>
</reference>
<gene>
    <name evidence="1" type="ORF">QNI16_05880</name>
</gene>
<evidence type="ECO:0000313" key="2">
    <source>
        <dbReference type="Proteomes" id="UP001241110"/>
    </source>
</evidence>
<dbReference type="RefSeq" id="WP_313976578.1">
    <property type="nucleotide sequence ID" value="NZ_JASJOS010000002.1"/>
</dbReference>
<comment type="caution">
    <text evidence="1">The sequence shown here is derived from an EMBL/GenBank/DDBJ whole genome shotgun (WGS) entry which is preliminary data.</text>
</comment>
<dbReference type="Proteomes" id="UP001241110">
    <property type="component" value="Unassembled WGS sequence"/>
</dbReference>
<dbReference type="AlphaFoldDB" id="A0AAE3QNV3"/>
<proteinExistence type="predicted"/>
<accession>A0AAE3QNV3</accession>
<protein>
    <submittedName>
        <fullName evidence="1">Uncharacterized protein</fullName>
    </submittedName>
</protein>
<dbReference type="EMBL" id="JASJOS010000002">
    <property type="protein sequence ID" value="MDJ1480008.1"/>
    <property type="molecule type" value="Genomic_DNA"/>
</dbReference>
<evidence type="ECO:0000313" key="1">
    <source>
        <dbReference type="EMBL" id="MDJ1480008.1"/>
    </source>
</evidence>
<organism evidence="1 2">
    <name type="scientific">Xanthocytophaga flava</name>
    <dbReference type="NCBI Taxonomy" id="3048013"/>
    <lineage>
        <taxon>Bacteria</taxon>
        <taxon>Pseudomonadati</taxon>
        <taxon>Bacteroidota</taxon>
        <taxon>Cytophagia</taxon>
        <taxon>Cytophagales</taxon>
        <taxon>Rhodocytophagaceae</taxon>
        <taxon>Xanthocytophaga</taxon>
    </lineage>
</organism>